<organism evidence="1 2">
    <name type="scientific">Zosterops lateralis melanops</name>
    <dbReference type="NCBI Taxonomy" id="1220523"/>
    <lineage>
        <taxon>Eukaryota</taxon>
        <taxon>Metazoa</taxon>
        <taxon>Chordata</taxon>
        <taxon>Craniata</taxon>
        <taxon>Vertebrata</taxon>
        <taxon>Euteleostomi</taxon>
        <taxon>Archelosauria</taxon>
        <taxon>Archosauria</taxon>
        <taxon>Dinosauria</taxon>
        <taxon>Saurischia</taxon>
        <taxon>Theropoda</taxon>
        <taxon>Coelurosauria</taxon>
        <taxon>Aves</taxon>
        <taxon>Neognathae</taxon>
        <taxon>Neoaves</taxon>
        <taxon>Telluraves</taxon>
        <taxon>Australaves</taxon>
        <taxon>Passeriformes</taxon>
        <taxon>Sylvioidea</taxon>
        <taxon>Zosteropidae</taxon>
        <taxon>Zosterops</taxon>
    </lineage>
</organism>
<sequence>MQSMPKLFHCHCPLKAYYLFLFCFVLLFSPRVDKDRSGIISDNELQQALSNGKSVNEQ</sequence>
<dbReference type="AlphaFoldDB" id="A0A8D2P1V0"/>
<name>A0A8D2P1V0_ZOSLA</name>
<evidence type="ECO:0008006" key="3">
    <source>
        <dbReference type="Google" id="ProtNLM"/>
    </source>
</evidence>
<reference evidence="1" key="1">
    <citation type="submission" date="2025-08" db="UniProtKB">
        <authorList>
            <consortium name="Ensembl"/>
        </authorList>
    </citation>
    <scope>IDENTIFICATION</scope>
</reference>
<dbReference type="Proteomes" id="UP000694401">
    <property type="component" value="Unassembled WGS sequence"/>
</dbReference>
<protein>
    <recommendedName>
        <fullName evidence="3">EF-hand domain-containing protein</fullName>
    </recommendedName>
</protein>
<evidence type="ECO:0000313" key="2">
    <source>
        <dbReference type="Proteomes" id="UP000694401"/>
    </source>
</evidence>
<reference evidence="1" key="2">
    <citation type="submission" date="2025-09" db="UniProtKB">
        <authorList>
            <consortium name="Ensembl"/>
        </authorList>
    </citation>
    <scope>IDENTIFICATION</scope>
</reference>
<dbReference type="PROSITE" id="PS00018">
    <property type="entry name" value="EF_HAND_1"/>
    <property type="match status" value="1"/>
</dbReference>
<dbReference type="InterPro" id="IPR018247">
    <property type="entry name" value="EF_Hand_1_Ca_BS"/>
</dbReference>
<proteinExistence type="predicted"/>
<accession>A0A8D2P1V0</accession>
<keyword evidence="2" id="KW-1185">Reference proteome</keyword>
<dbReference type="Ensembl" id="ENSZLMT00000004970.1">
    <property type="protein sequence ID" value="ENSZLMP00000004803.1"/>
    <property type="gene ID" value="ENSZLMG00000003435.1"/>
</dbReference>
<evidence type="ECO:0000313" key="1">
    <source>
        <dbReference type="Ensembl" id="ENSZLMP00000004803.1"/>
    </source>
</evidence>